<dbReference type="PANTHER" id="PTHR43656:SF5">
    <property type="entry name" value="NADH:FLAVIN OXIDOREDUCTASE_NADH OXIDASE N-TERMINAL DOMAIN-CONTAINING PROTEIN"/>
    <property type="match status" value="1"/>
</dbReference>
<gene>
    <name evidence="6" type="ORF">EDB81DRAFT_887740</name>
</gene>
<keyword evidence="3" id="KW-0288">FMN</keyword>
<organism evidence="6 7">
    <name type="scientific">Dactylonectria macrodidyma</name>
    <dbReference type="NCBI Taxonomy" id="307937"/>
    <lineage>
        <taxon>Eukaryota</taxon>
        <taxon>Fungi</taxon>
        <taxon>Dikarya</taxon>
        <taxon>Ascomycota</taxon>
        <taxon>Pezizomycotina</taxon>
        <taxon>Sordariomycetes</taxon>
        <taxon>Hypocreomycetidae</taxon>
        <taxon>Hypocreales</taxon>
        <taxon>Nectriaceae</taxon>
        <taxon>Dactylonectria</taxon>
    </lineage>
</organism>
<evidence type="ECO:0000313" key="7">
    <source>
        <dbReference type="Proteomes" id="UP000738349"/>
    </source>
</evidence>
<protein>
    <recommendedName>
        <fullName evidence="5">NADH:flavin oxidoreductase/NADH oxidase N-terminal domain-containing protein</fullName>
    </recommendedName>
</protein>
<sequence length="433" mass="47315">MTVRYTSVNTEAEPLGRSLPFELSGQTAKNRFLKSAMAECLASWSSTDPTLVGVPTDEYINLYKKYGENNWGLIITGQIDVDTNLYHMGNVVIGAGHLMQGPRFEKFQRLATVATANGSLLLGQLVHVGRQADVRVSKETIAASAIQLEPRLGMTFAEPREATKADIQNVVESFVHAALYLETAGFSGIQLHAAHGFLLSNFLARATNHRQDEYGGTLENRMRLIVEIADAIKEKVSPNFILAIKINSVEFQENGLTPEEAKVLCRTLEEHQFDLIELTGGTFEGLDFDGKRESTQAREAFFLDFASTIVPVLKKTKSYVSGGFRTVGAMVNALETVDGIGLARPAAQEPSLPRDILAGKIEGAIKPASAFIQGFHLSVAVAGGQLRQISTGRDPVDLSNEELAGKVLAQLQAWTQTPLEERPRYGWPTLQLN</sequence>
<evidence type="ECO:0000256" key="4">
    <source>
        <dbReference type="ARBA" id="ARBA00023002"/>
    </source>
</evidence>
<feature type="domain" description="NADH:flavin oxidoreductase/NADH oxidase N-terminal" evidence="5">
    <location>
        <begin position="20"/>
        <end position="332"/>
    </location>
</feature>
<dbReference type="GO" id="GO:0010181">
    <property type="term" value="F:FMN binding"/>
    <property type="evidence" value="ECO:0007669"/>
    <property type="project" value="InterPro"/>
</dbReference>
<dbReference type="PANTHER" id="PTHR43656">
    <property type="entry name" value="BINDING OXIDOREDUCTASE, PUTATIVE (AFU_ORTHOLOGUE AFUA_2G08260)-RELATED"/>
    <property type="match status" value="1"/>
</dbReference>
<dbReference type="OrthoDB" id="1663137at2759"/>
<keyword evidence="7" id="KW-1185">Reference proteome</keyword>
<name>A0A9P9EB76_9HYPO</name>
<comment type="similarity">
    <text evidence="1">Belongs to the NADH:flavin oxidoreductase/NADH oxidase family.</text>
</comment>
<dbReference type="Gene3D" id="3.20.20.70">
    <property type="entry name" value="Aldolase class I"/>
    <property type="match status" value="1"/>
</dbReference>
<dbReference type="CDD" id="cd04733">
    <property type="entry name" value="OYE_like_2_FMN"/>
    <property type="match status" value="1"/>
</dbReference>
<evidence type="ECO:0000256" key="3">
    <source>
        <dbReference type="ARBA" id="ARBA00022643"/>
    </source>
</evidence>
<dbReference type="InterPro" id="IPR001155">
    <property type="entry name" value="OxRdtase_FMN_N"/>
</dbReference>
<evidence type="ECO:0000259" key="5">
    <source>
        <dbReference type="Pfam" id="PF00724"/>
    </source>
</evidence>
<dbReference type="Proteomes" id="UP000738349">
    <property type="component" value="Unassembled WGS sequence"/>
</dbReference>
<dbReference type="InterPro" id="IPR051799">
    <property type="entry name" value="NADH_flavin_oxidoreductase"/>
</dbReference>
<dbReference type="AlphaFoldDB" id="A0A9P9EB76"/>
<evidence type="ECO:0000256" key="2">
    <source>
        <dbReference type="ARBA" id="ARBA00022630"/>
    </source>
</evidence>
<evidence type="ECO:0000313" key="6">
    <source>
        <dbReference type="EMBL" id="KAH7133932.1"/>
    </source>
</evidence>
<accession>A0A9P9EB76</accession>
<dbReference type="InterPro" id="IPR013785">
    <property type="entry name" value="Aldolase_TIM"/>
</dbReference>
<reference evidence="6" key="1">
    <citation type="journal article" date="2021" name="Nat. Commun.">
        <title>Genetic determinants of endophytism in the Arabidopsis root mycobiome.</title>
        <authorList>
            <person name="Mesny F."/>
            <person name="Miyauchi S."/>
            <person name="Thiergart T."/>
            <person name="Pickel B."/>
            <person name="Atanasova L."/>
            <person name="Karlsson M."/>
            <person name="Huettel B."/>
            <person name="Barry K.W."/>
            <person name="Haridas S."/>
            <person name="Chen C."/>
            <person name="Bauer D."/>
            <person name="Andreopoulos W."/>
            <person name="Pangilinan J."/>
            <person name="LaButti K."/>
            <person name="Riley R."/>
            <person name="Lipzen A."/>
            <person name="Clum A."/>
            <person name="Drula E."/>
            <person name="Henrissat B."/>
            <person name="Kohler A."/>
            <person name="Grigoriev I.V."/>
            <person name="Martin F.M."/>
            <person name="Hacquard S."/>
        </authorList>
    </citation>
    <scope>NUCLEOTIDE SEQUENCE</scope>
    <source>
        <strain evidence="6">MPI-CAGE-AT-0147</strain>
    </source>
</reference>
<dbReference type="Pfam" id="PF00724">
    <property type="entry name" value="Oxidored_FMN"/>
    <property type="match status" value="1"/>
</dbReference>
<evidence type="ECO:0000256" key="1">
    <source>
        <dbReference type="ARBA" id="ARBA00005979"/>
    </source>
</evidence>
<keyword evidence="4" id="KW-0560">Oxidoreductase</keyword>
<comment type="caution">
    <text evidence="6">The sequence shown here is derived from an EMBL/GenBank/DDBJ whole genome shotgun (WGS) entry which is preliminary data.</text>
</comment>
<proteinExistence type="inferred from homology"/>
<dbReference type="SUPFAM" id="SSF51395">
    <property type="entry name" value="FMN-linked oxidoreductases"/>
    <property type="match status" value="1"/>
</dbReference>
<keyword evidence="2" id="KW-0285">Flavoprotein</keyword>
<dbReference type="GO" id="GO:0016491">
    <property type="term" value="F:oxidoreductase activity"/>
    <property type="evidence" value="ECO:0007669"/>
    <property type="project" value="UniProtKB-KW"/>
</dbReference>
<dbReference type="EMBL" id="JAGMUV010000015">
    <property type="protein sequence ID" value="KAH7133932.1"/>
    <property type="molecule type" value="Genomic_DNA"/>
</dbReference>